<dbReference type="InterPro" id="IPR002173">
    <property type="entry name" value="Carboh/pur_kinase_PfkB_CS"/>
</dbReference>
<dbReference type="CDD" id="cd01941">
    <property type="entry name" value="YeiC_kinase_like"/>
    <property type="match status" value="1"/>
</dbReference>
<keyword evidence="1" id="KW-0808">Transferase</keyword>
<keyword evidence="2 4" id="KW-0418">Kinase</keyword>
<dbReference type="InterPro" id="IPR029056">
    <property type="entry name" value="Ribokinase-like"/>
</dbReference>
<dbReference type="SUPFAM" id="SSF53613">
    <property type="entry name" value="Ribokinase-like"/>
    <property type="match status" value="1"/>
</dbReference>
<dbReference type="PROSITE" id="PS00584">
    <property type="entry name" value="PFKB_KINASES_2"/>
    <property type="match status" value="1"/>
</dbReference>
<dbReference type="InterPro" id="IPR011611">
    <property type="entry name" value="PfkB_dom"/>
</dbReference>
<reference evidence="4" key="1">
    <citation type="submission" date="2022-07" db="EMBL/GenBank/DDBJ databases">
        <title>Complete genome sequence of Salinispirillum sp. LH10-3-1 capable of multiple carbohydrate inversion isolated from a soda lake.</title>
        <authorList>
            <person name="Liu J."/>
            <person name="Zhai Y."/>
            <person name="Zhang H."/>
            <person name="Yang H."/>
            <person name="Qu J."/>
            <person name="Li J."/>
        </authorList>
    </citation>
    <scope>NUCLEOTIDE SEQUENCE</scope>
    <source>
        <strain evidence="4">LH 10-3-1</strain>
    </source>
</reference>
<dbReference type="Pfam" id="PF00294">
    <property type="entry name" value="PfkB"/>
    <property type="match status" value="1"/>
</dbReference>
<dbReference type="GO" id="GO:0016301">
    <property type="term" value="F:kinase activity"/>
    <property type="evidence" value="ECO:0007669"/>
    <property type="project" value="UniProtKB-KW"/>
</dbReference>
<evidence type="ECO:0000313" key="4">
    <source>
        <dbReference type="EMBL" id="WLD56980.1"/>
    </source>
</evidence>
<proteinExistence type="predicted"/>
<gene>
    <name evidence="4" type="ORF">NFC81_09595</name>
</gene>
<sequence length="368" mass="39010">MTITEREQHILECLRADPMISQQALADRLNISRSAVAVHIMHLMQKGYVAGKGYILAEQSYVAVVGGANIDLSGRSAAALRMGDSNPGSLSVSPGGVGRNIAENLARLGSVVQFFSVVGQDAWGDQLLAACRSAGVGVDHVLRPADVSTSVYLSVLDADGEMKLALNDMAALKYLDATALEKRAGFLDRAPLWVLDANLSEESLYWLFQRRAHQRVIVDTVSAAKVGRLIPYLDRIHTLKPNALEAEVLTGVVVQDAASAKQAVAVLHDKGVERVFLTLGGQGALYSVSGSSLWLDALPVQVVNVTGAGDAALAAITHATLQDWDAEHSARFAMAAAALATTSAHTIHPHLSETALLQLLEASDAKIP</sequence>
<dbReference type="SUPFAM" id="SSF46785">
    <property type="entry name" value="Winged helix' DNA-binding domain"/>
    <property type="match status" value="1"/>
</dbReference>
<organism evidence="4">
    <name type="scientific">Salinispirillum sp. LH 10-3-1</name>
    <dbReference type="NCBI Taxonomy" id="2952525"/>
    <lineage>
        <taxon>Bacteria</taxon>
        <taxon>Pseudomonadati</taxon>
        <taxon>Pseudomonadota</taxon>
        <taxon>Gammaproteobacteria</taxon>
        <taxon>Oceanospirillales</taxon>
        <taxon>Saccharospirillaceae</taxon>
        <taxon>Salinispirillum</taxon>
    </lineage>
</organism>
<evidence type="ECO:0000256" key="2">
    <source>
        <dbReference type="ARBA" id="ARBA00022777"/>
    </source>
</evidence>
<dbReference type="PANTHER" id="PTHR10584:SF166">
    <property type="entry name" value="RIBOKINASE"/>
    <property type="match status" value="1"/>
</dbReference>
<dbReference type="Gene3D" id="1.10.10.10">
    <property type="entry name" value="Winged helix-like DNA-binding domain superfamily/Winged helix DNA-binding domain"/>
    <property type="match status" value="1"/>
</dbReference>
<protein>
    <submittedName>
        <fullName evidence="4">PfkB family carbohydrate kinase</fullName>
    </submittedName>
</protein>
<dbReference type="AlphaFoldDB" id="A0AB38YCI4"/>
<dbReference type="EMBL" id="CP101717">
    <property type="protein sequence ID" value="WLD56980.1"/>
    <property type="molecule type" value="Genomic_DNA"/>
</dbReference>
<dbReference type="PROSITE" id="PS00583">
    <property type="entry name" value="PFKB_KINASES_1"/>
    <property type="match status" value="1"/>
</dbReference>
<dbReference type="RefSeq" id="WP_304994266.1">
    <property type="nucleotide sequence ID" value="NZ_CP101717.1"/>
</dbReference>
<dbReference type="Gene3D" id="3.40.1190.20">
    <property type="match status" value="1"/>
</dbReference>
<dbReference type="InterPro" id="IPR036388">
    <property type="entry name" value="WH-like_DNA-bd_sf"/>
</dbReference>
<feature type="domain" description="Carbohydrate kinase PfkB" evidence="3">
    <location>
        <begin position="60"/>
        <end position="349"/>
    </location>
</feature>
<dbReference type="PANTHER" id="PTHR10584">
    <property type="entry name" value="SUGAR KINASE"/>
    <property type="match status" value="1"/>
</dbReference>
<name>A0AB38YCI4_9GAMM</name>
<dbReference type="Pfam" id="PF13412">
    <property type="entry name" value="HTH_24"/>
    <property type="match status" value="1"/>
</dbReference>
<evidence type="ECO:0000256" key="1">
    <source>
        <dbReference type="ARBA" id="ARBA00022679"/>
    </source>
</evidence>
<evidence type="ECO:0000259" key="3">
    <source>
        <dbReference type="Pfam" id="PF00294"/>
    </source>
</evidence>
<dbReference type="InterPro" id="IPR036390">
    <property type="entry name" value="WH_DNA-bd_sf"/>
</dbReference>
<accession>A0AB38YCI4</accession>